<evidence type="ECO:0000313" key="3">
    <source>
        <dbReference type="EMBL" id="ABW87806.1"/>
    </source>
</evidence>
<feature type="region of interest" description="Disordered" evidence="1">
    <location>
        <begin position="256"/>
        <end position="293"/>
    </location>
</feature>
<dbReference type="Gene3D" id="3.90.550.10">
    <property type="entry name" value="Spore Coat Polysaccharide Biosynthesis Protein SpsA, Chain A"/>
    <property type="match status" value="1"/>
</dbReference>
<dbReference type="Pfam" id="PF00535">
    <property type="entry name" value="Glycos_transf_2"/>
    <property type="match status" value="1"/>
</dbReference>
<organism evidence="3">
    <name type="scientific">Streptomyces spectabilis</name>
    <dbReference type="NCBI Taxonomy" id="68270"/>
    <lineage>
        <taxon>Bacteria</taxon>
        <taxon>Bacillati</taxon>
        <taxon>Actinomycetota</taxon>
        <taxon>Actinomycetes</taxon>
        <taxon>Kitasatosporales</taxon>
        <taxon>Streptomycetaceae</taxon>
        <taxon>Streptomyces</taxon>
    </lineage>
</organism>
<dbReference type="CAZy" id="GT2">
    <property type="family name" value="Glycosyltransferase Family 2"/>
</dbReference>
<dbReference type="EMBL" id="EU255259">
    <property type="protein sequence ID" value="ABW87806.1"/>
    <property type="molecule type" value="Genomic_DNA"/>
</dbReference>
<dbReference type="AlphaFoldDB" id="A8WEZ8"/>
<feature type="domain" description="Glycosyltransferase 2-like" evidence="2">
    <location>
        <begin position="18"/>
        <end position="167"/>
    </location>
</feature>
<feature type="compositionally biased region" description="Basic and acidic residues" evidence="1">
    <location>
        <begin position="264"/>
        <end position="281"/>
    </location>
</feature>
<name>A8WEZ8_STRST</name>
<evidence type="ECO:0000259" key="2">
    <source>
        <dbReference type="Pfam" id="PF00535"/>
    </source>
</evidence>
<reference evidence="3" key="2">
    <citation type="journal article" date="2000" name="FEMS Microbiol. Lett.">
        <title>An efficient approach for cloning the dNDP-glucose synthase gene from actinomycetes and its application in Streptomyces spectabilis, a spectinomycin producer.</title>
        <authorList>
            <person name="Hyun C."/>
            <person name="Kim S.S."/>
            <person name="Sohng J.K."/>
            <person name="Hahn J."/>
            <person name="Kim J."/>
            <person name="Suh J."/>
        </authorList>
    </citation>
    <scope>NUCLEOTIDE SEQUENCE</scope>
    <source>
        <strain evidence="3">ATCC 27741</strain>
    </source>
</reference>
<reference evidence="3" key="3">
    <citation type="journal article" date="2008" name="Curr. Microbiol.">
        <title>The gene cluster for spectinomycin biosynthesis and the aminoglycoside-resistance function of spcM in Streptomyces spectabilis.</title>
        <authorList>
            <person name="Kim K.R."/>
            <person name="Kim T.J."/>
            <person name="Suh J.W."/>
        </authorList>
    </citation>
    <scope>NUCLEOTIDE SEQUENCE</scope>
    <source>
        <strain evidence="3">ATCC 27741</strain>
    </source>
</reference>
<dbReference type="CDD" id="cd00761">
    <property type="entry name" value="Glyco_tranf_GTA_type"/>
    <property type="match status" value="1"/>
</dbReference>
<reference evidence="3" key="1">
    <citation type="submission" date="1999-04" db="EMBL/GenBank/DDBJ databases">
        <authorList>
            <person name="Hyun C.G."/>
            <person name="Suh J.W."/>
        </authorList>
    </citation>
    <scope>NUCLEOTIDE SEQUENCE</scope>
    <source>
        <strain evidence="3">ATCC 27741</strain>
    </source>
</reference>
<sequence length="293" mass="32831">MTGNEKPAAAGPGESVTVVTLTRYRPVLVQRAMRSVRAQVADVPVRHLVLIDDSEETLTALSEVTDAFPHCEVRYVPREPHEKSGPGRSSRLRNLGVRLSDSSWIAYLDDDNEWTPDHLQSLLDQARSVRAVYSEVGLLDKDGAPYLEPRWPWANSVAEAERMYADYVAKGICVPGSNVIKDRPGTYEVPVDTSAWLLARELLLAVPFEEQFSAADADGLVSEDDKLYYRLVQGREPMVCTGRDAPLLPGRLLQQPRDRHARGAGRDRLGLGVRRLPDTRGARRRQTRERVPW</sequence>
<evidence type="ECO:0000256" key="1">
    <source>
        <dbReference type="SAM" id="MobiDB-lite"/>
    </source>
</evidence>
<gene>
    <name evidence="3" type="primary">spcG</name>
</gene>
<accession>A8WEZ8</accession>
<protein>
    <submittedName>
        <fullName evidence="3">SpcG</fullName>
    </submittedName>
</protein>
<dbReference type="SUPFAM" id="SSF53448">
    <property type="entry name" value="Nucleotide-diphospho-sugar transferases"/>
    <property type="match status" value="1"/>
</dbReference>
<dbReference type="InterPro" id="IPR001173">
    <property type="entry name" value="Glyco_trans_2-like"/>
</dbReference>
<proteinExistence type="predicted"/>
<dbReference type="InterPro" id="IPR029044">
    <property type="entry name" value="Nucleotide-diphossugar_trans"/>
</dbReference>